<evidence type="ECO:0000313" key="8">
    <source>
        <dbReference type="EMBL" id="GAA1390767.1"/>
    </source>
</evidence>
<dbReference type="SUPFAM" id="SSF102114">
    <property type="entry name" value="Radical SAM enzymes"/>
    <property type="match status" value="1"/>
</dbReference>
<dbReference type="PANTHER" id="PTHR13932">
    <property type="entry name" value="COPROPORPHYRINIGEN III OXIDASE"/>
    <property type="match status" value="1"/>
</dbReference>
<evidence type="ECO:0000256" key="1">
    <source>
        <dbReference type="ARBA" id="ARBA00017228"/>
    </source>
</evidence>
<keyword evidence="9" id="KW-1185">Reference proteome</keyword>
<keyword evidence="5" id="KW-0411">Iron-sulfur</keyword>
<comment type="caution">
    <text evidence="8">The sequence shown here is derived from an EMBL/GenBank/DDBJ whole genome shotgun (WGS) entry which is preliminary data.</text>
</comment>
<dbReference type="RefSeq" id="WP_344023133.1">
    <property type="nucleotide sequence ID" value="NZ_BAAAJK010000011.1"/>
</dbReference>
<dbReference type="InterPro" id="IPR006638">
    <property type="entry name" value="Elp3/MiaA/NifB-like_rSAM"/>
</dbReference>
<proteinExistence type="predicted"/>
<reference evidence="9" key="1">
    <citation type="journal article" date="2019" name="Int. J. Syst. Evol. Microbiol.">
        <title>The Global Catalogue of Microorganisms (GCM) 10K type strain sequencing project: providing services to taxonomists for standard genome sequencing and annotation.</title>
        <authorList>
            <consortium name="The Broad Institute Genomics Platform"/>
            <consortium name="The Broad Institute Genome Sequencing Center for Infectious Disease"/>
            <person name="Wu L."/>
            <person name="Ma J."/>
        </authorList>
    </citation>
    <scope>NUCLEOTIDE SEQUENCE [LARGE SCALE GENOMIC DNA]</scope>
    <source>
        <strain evidence="9">JCM 11896</strain>
    </source>
</reference>
<dbReference type="PANTHER" id="PTHR13932:SF5">
    <property type="entry name" value="RADICAL S-ADENOSYL METHIONINE DOMAIN-CONTAINING PROTEIN 1, MITOCHONDRIAL"/>
    <property type="match status" value="1"/>
</dbReference>
<dbReference type="Pfam" id="PF04055">
    <property type="entry name" value="Radical_SAM"/>
    <property type="match status" value="1"/>
</dbReference>
<evidence type="ECO:0000256" key="3">
    <source>
        <dbReference type="ARBA" id="ARBA00022723"/>
    </source>
</evidence>
<keyword evidence="3" id="KW-0479">Metal-binding</keyword>
<dbReference type="EMBL" id="BAAAJK010000011">
    <property type="protein sequence ID" value="GAA1390767.1"/>
    <property type="molecule type" value="Genomic_DNA"/>
</dbReference>
<evidence type="ECO:0000259" key="7">
    <source>
        <dbReference type="SMART" id="SM00729"/>
    </source>
</evidence>
<protein>
    <recommendedName>
        <fullName evidence="1">Heme chaperone HemW</fullName>
    </recommendedName>
</protein>
<feature type="region of interest" description="Disordered" evidence="6">
    <location>
        <begin position="455"/>
        <end position="478"/>
    </location>
</feature>
<keyword evidence="2" id="KW-0949">S-adenosyl-L-methionine</keyword>
<dbReference type="SFLD" id="SFLDG01065">
    <property type="entry name" value="anaerobic_coproporphyrinogen-I"/>
    <property type="match status" value="1"/>
</dbReference>
<evidence type="ECO:0000256" key="6">
    <source>
        <dbReference type="SAM" id="MobiDB-lite"/>
    </source>
</evidence>
<dbReference type="InterPro" id="IPR058240">
    <property type="entry name" value="rSAM_sf"/>
</dbReference>
<evidence type="ECO:0000313" key="9">
    <source>
        <dbReference type="Proteomes" id="UP001501414"/>
    </source>
</evidence>
<name>A0ABP4IM22_9PSEU</name>
<evidence type="ECO:0000256" key="5">
    <source>
        <dbReference type="ARBA" id="ARBA00023014"/>
    </source>
</evidence>
<keyword evidence="4" id="KW-0408">Iron</keyword>
<sequence>MKLNPGHTLTKFDRQLPVYNWLYPLKGQDTDRFGLHSAHDLLDVSAIRSRAFYVHIPFCETICTFCSLNRGLGSEGDEAINRYVDALCAEFAIKSRIPAVTAVPPRVVWFGGGSPSILTADQIRRIGAAMHEHFDLSQVEEWTVEFEVKSTTREKAEAFREIGVTKARFGLQTFDPEYRRLFNITATLDQTHAAAEMLGEYFDHRSFDILYGMHGQTVSEFASDIQQAIDLGTETCEFYPVNHLVTTNTLHTNYRDAGREPLSYIDKMGLTVFLNHYMRSSGFQLYNGHGYARLTDPGTEPTFVSKRYTNAYHEYCWSHWDDDLVGFGSSAVTQTGRWTVMNDEARASYVRSIEQDRTVKVKVTEADGVPYERGLVLGLPYHGSIDKDRIPFERISPEILGRLDELIREGMVVDRGHEYALTELGWTWYVNLMYYLSPADDRRILDEFVAARDTNPGLNDGVRSTTPVRPTGPRTRRPLLPLATTERTGCGTGCGSLAKAG</sequence>
<evidence type="ECO:0000256" key="4">
    <source>
        <dbReference type="ARBA" id="ARBA00023004"/>
    </source>
</evidence>
<organism evidence="8 9">
    <name type="scientific">Pseudonocardia kongjuensis</name>
    <dbReference type="NCBI Taxonomy" id="102227"/>
    <lineage>
        <taxon>Bacteria</taxon>
        <taxon>Bacillati</taxon>
        <taxon>Actinomycetota</taxon>
        <taxon>Actinomycetes</taxon>
        <taxon>Pseudonocardiales</taxon>
        <taxon>Pseudonocardiaceae</taxon>
        <taxon>Pseudonocardia</taxon>
    </lineage>
</organism>
<dbReference type="Gene3D" id="3.20.20.70">
    <property type="entry name" value="Aldolase class I"/>
    <property type="match status" value="1"/>
</dbReference>
<evidence type="ECO:0000256" key="2">
    <source>
        <dbReference type="ARBA" id="ARBA00022691"/>
    </source>
</evidence>
<dbReference type="InterPro" id="IPR007197">
    <property type="entry name" value="rSAM"/>
</dbReference>
<feature type="compositionally biased region" description="Low complexity" evidence="6">
    <location>
        <begin position="465"/>
        <end position="478"/>
    </location>
</feature>
<accession>A0ABP4IM22</accession>
<feature type="domain" description="Elp3/MiaA/NifB-like radical SAM core" evidence="7">
    <location>
        <begin position="49"/>
        <end position="273"/>
    </location>
</feature>
<dbReference type="SFLD" id="SFLDS00029">
    <property type="entry name" value="Radical_SAM"/>
    <property type="match status" value="1"/>
</dbReference>
<dbReference type="InterPro" id="IPR034505">
    <property type="entry name" value="Coproporphyrinogen-III_oxidase"/>
</dbReference>
<dbReference type="Proteomes" id="UP001501414">
    <property type="component" value="Unassembled WGS sequence"/>
</dbReference>
<dbReference type="SMART" id="SM00729">
    <property type="entry name" value="Elp3"/>
    <property type="match status" value="1"/>
</dbReference>
<gene>
    <name evidence="8" type="primary">hemN</name>
    <name evidence="8" type="ORF">GCM10009613_32040</name>
</gene>
<dbReference type="InterPro" id="IPR013785">
    <property type="entry name" value="Aldolase_TIM"/>
</dbReference>